<keyword evidence="1" id="KW-0732">Signal</keyword>
<evidence type="ECO:0000256" key="1">
    <source>
        <dbReference type="SAM" id="SignalP"/>
    </source>
</evidence>
<protein>
    <submittedName>
        <fullName evidence="2">ABC transporter substrate-binding protein</fullName>
    </submittedName>
</protein>
<proteinExistence type="predicted"/>
<organism evidence="2 3">
    <name type="scientific">Aquipseudomonas alcaligenes</name>
    <name type="common">Pseudomonas alcaligenes</name>
    <dbReference type="NCBI Taxonomy" id="43263"/>
    <lineage>
        <taxon>Bacteria</taxon>
        <taxon>Pseudomonadati</taxon>
        <taxon>Pseudomonadota</taxon>
        <taxon>Gammaproteobacteria</taxon>
        <taxon>Pseudomonadales</taxon>
        <taxon>Pseudomonadaceae</taxon>
        <taxon>Aquipseudomonas</taxon>
    </lineage>
</organism>
<feature type="signal peptide" evidence="1">
    <location>
        <begin position="1"/>
        <end position="19"/>
    </location>
</feature>
<accession>A0ABR7S1K8</accession>
<comment type="caution">
    <text evidence="2">The sequence shown here is derived from an EMBL/GenBank/DDBJ whole genome shotgun (WGS) entry which is preliminary data.</text>
</comment>
<keyword evidence="3" id="KW-1185">Reference proteome</keyword>
<dbReference type="Gene3D" id="3.40.50.2300">
    <property type="match status" value="1"/>
</dbReference>
<sequence length="295" mass="32364">MRLLFVLSCCLLLAAPARAAEVVLSSSEDTPALRAFALALAERRPQDQVSFRPLAQLGRVAGLPADCRLILLDRQALDWRLSDPLGPPTLVLRVSRVEAQRLLGNTRPGHLSLLWSDPPAARQLALARLLLPGRTRIGVLYGTDSAFLLPELARAAAPLGLQIVAQAWTDNRDSRPLLSLLARSDLLLGLDDAQLYNNRTIKNLLLSSYAQQRILLGPSAGFVRAGSLASSYSDQDDWLATLDQMLDQEPQDWPRELYPSRFKVQSNRQVARALGIELADDAELARRLAAGENTP</sequence>
<gene>
    <name evidence="2" type="ORF">A9179_11205</name>
</gene>
<dbReference type="InterPro" id="IPR007487">
    <property type="entry name" value="ABC_transpt-TYRBP-like"/>
</dbReference>
<evidence type="ECO:0000313" key="3">
    <source>
        <dbReference type="Proteomes" id="UP000744555"/>
    </source>
</evidence>
<dbReference type="RefSeq" id="WP_187805913.1">
    <property type="nucleotide sequence ID" value="NZ_LZEU01000001.1"/>
</dbReference>
<reference evidence="2 3" key="1">
    <citation type="submission" date="2016-06" db="EMBL/GenBank/DDBJ databases">
        <authorList>
            <person name="Ramos C."/>
            <person name="Pintado A."/>
            <person name="Crespo-Gomez J.I."/>
        </authorList>
    </citation>
    <scope>NUCLEOTIDE SEQUENCE [LARGE SCALE GENOMIC DNA]</scope>
    <source>
        <strain evidence="2 3">AVO110</strain>
    </source>
</reference>
<dbReference type="Proteomes" id="UP000744555">
    <property type="component" value="Unassembled WGS sequence"/>
</dbReference>
<dbReference type="PANTHER" id="PTHR35271">
    <property type="entry name" value="ABC TRANSPORTER, SUBSTRATE-BINDING LIPOPROTEIN-RELATED"/>
    <property type="match status" value="1"/>
</dbReference>
<feature type="chain" id="PRO_5047524147" evidence="1">
    <location>
        <begin position="20"/>
        <end position="295"/>
    </location>
</feature>
<name>A0ABR7S1K8_AQUAC</name>
<dbReference type="EMBL" id="LZEU01000001">
    <property type="protein sequence ID" value="MBC9250844.1"/>
    <property type="molecule type" value="Genomic_DNA"/>
</dbReference>
<dbReference type="PANTHER" id="PTHR35271:SF1">
    <property type="entry name" value="ABC TRANSPORTER, SUBSTRATE-BINDING LIPOPROTEIN"/>
    <property type="match status" value="1"/>
</dbReference>
<evidence type="ECO:0000313" key="2">
    <source>
        <dbReference type="EMBL" id="MBC9250844.1"/>
    </source>
</evidence>